<keyword evidence="3 5" id="KW-0067">ATP-binding</keyword>
<dbReference type="AlphaFoldDB" id="A0A261S2K7"/>
<evidence type="ECO:0000256" key="1">
    <source>
        <dbReference type="ARBA" id="ARBA00022598"/>
    </source>
</evidence>
<dbReference type="Gene3D" id="3.30.1490.20">
    <property type="entry name" value="ATP-grasp fold, A domain"/>
    <property type="match status" value="1"/>
</dbReference>
<accession>A0A261S2K7</accession>
<proteinExistence type="predicted"/>
<keyword evidence="1" id="KW-0436">Ligase</keyword>
<dbReference type="PROSITE" id="PS00867">
    <property type="entry name" value="CPSASE_2"/>
    <property type="match status" value="1"/>
</dbReference>
<organism evidence="8 9">
    <name type="scientific">Bordetella genomosp. 10</name>
    <dbReference type="NCBI Taxonomy" id="1416804"/>
    <lineage>
        <taxon>Bacteria</taxon>
        <taxon>Pseudomonadati</taxon>
        <taxon>Pseudomonadota</taxon>
        <taxon>Betaproteobacteria</taxon>
        <taxon>Burkholderiales</taxon>
        <taxon>Alcaligenaceae</taxon>
        <taxon>Bordetella</taxon>
    </lineage>
</organism>
<sequence>MFDRVLIANRGEVVVRIQRACRSLGLRTLVVHSQADAGYDYVRQADAAVCIGPPASRFSYLDGAAILLAAETLGAQAVHPGYGFLAENADFARDVAQAGMVFVGPNEQCIARMGDKIAAKQAMRAAGVPCVPGSDGALKPDDPRVAEIARDIGYPVLVKAAGGGGGRGMRVVYEPSDLRPSIRTTREEAFQAFGNAEVYLEKYLARPRHVEIQILCDRHGNGVWLGSRDCSMQRRHQKVVEEAPAPGIAADQLARIGSACLKACREIGYEGAGTFEFMVEDGEFYFIEMNTRLQVEHGITELIYGVDIVQWQLRIARGEPLTLRQDALVCSGHAVECRINAENPATFAPTPGSIAHWSLPASGPDCRIDTHLKQGDAISPYYDSMIAKIMCHGATRAQAMTAMARAVDDMRVSGVSTTLPLHASILRDPAFLEAPQDVHYLEANLPRLMAGEARA</sequence>
<dbReference type="Proteomes" id="UP000216020">
    <property type="component" value="Unassembled WGS sequence"/>
</dbReference>
<evidence type="ECO:0000256" key="4">
    <source>
        <dbReference type="ARBA" id="ARBA00023267"/>
    </source>
</evidence>
<dbReference type="SMART" id="SM00878">
    <property type="entry name" value="Biotin_carb_C"/>
    <property type="match status" value="1"/>
</dbReference>
<reference evidence="9" key="1">
    <citation type="submission" date="2017-05" db="EMBL/GenBank/DDBJ databases">
        <title>Complete and WGS of Bordetella genogroups.</title>
        <authorList>
            <person name="Spilker T."/>
            <person name="Lipuma J."/>
        </authorList>
    </citation>
    <scope>NUCLEOTIDE SEQUENCE [LARGE SCALE GENOMIC DNA]</scope>
    <source>
        <strain evidence="9">AU16122</strain>
    </source>
</reference>
<dbReference type="InterPro" id="IPR005482">
    <property type="entry name" value="Biotin_COase_C"/>
</dbReference>
<dbReference type="PROSITE" id="PS50975">
    <property type="entry name" value="ATP_GRASP"/>
    <property type="match status" value="1"/>
</dbReference>
<dbReference type="Pfam" id="PF02785">
    <property type="entry name" value="Biotin_carb_C"/>
    <property type="match status" value="1"/>
</dbReference>
<dbReference type="InterPro" id="IPR005479">
    <property type="entry name" value="CPAse_ATP-bd"/>
</dbReference>
<dbReference type="OrthoDB" id="9803706at2"/>
<dbReference type="SUPFAM" id="SSF52440">
    <property type="entry name" value="PreATP-grasp domain"/>
    <property type="match status" value="1"/>
</dbReference>
<evidence type="ECO:0000256" key="5">
    <source>
        <dbReference type="PROSITE-ProRule" id="PRU00409"/>
    </source>
</evidence>
<dbReference type="NCBIfam" id="NF006367">
    <property type="entry name" value="PRK08591.1"/>
    <property type="match status" value="1"/>
</dbReference>
<keyword evidence="9" id="KW-1185">Reference proteome</keyword>
<evidence type="ECO:0000259" key="6">
    <source>
        <dbReference type="PROSITE" id="PS50975"/>
    </source>
</evidence>
<dbReference type="InterPro" id="IPR050856">
    <property type="entry name" value="Biotin_carboxylase_complex"/>
</dbReference>
<dbReference type="InterPro" id="IPR011761">
    <property type="entry name" value="ATP-grasp"/>
</dbReference>
<name>A0A261S2K7_9BORD</name>
<comment type="caution">
    <text evidence="8">The sequence shown here is derived from an EMBL/GenBank/DDBJ whole genome shotgun (WGS) entry which is preliminary data.</text>
</comment>
<dbReference type="GO" id="GO:0005524">
    <property type="term" value="F:ATP binding"/>
    <property type="evidence" value="ECO:0007669"/>
    <property type="project" value="UniProtKB-UniRule"/>
</dbReference>
<keyword evidence="2 5" id="KW-0547">Nucleotide-binding</keyword>
<dbReference type="SUPFAM" id="SSF51246">
    <property type="entry name" value="Rudiment single hybrid motif"/>
    <property type="match status" value="1"/>
</dbReference>
<dbReference type="EMBL" id="NEVM01000005">
    <property type="protein sequence ID" value="OZI31579.1"/>
    <property type="molecule type" value="Genomic_DNA"/>
</dbReference>
<evidence type="ECO:0000313" key="9">
    <source>
        <dbReference type="Proteomes" id="UP000216020"/>
    </source>
</evidence>
<evidence type="ECO:0000256" key="3">
    <source>
        <dbReference type="ARBA" id="ARBA00022840"/>
    </source>
</evidence>
<dbReference type="InterPro" id="IPR011764">
    <property type="entry name" value="Biotin_carboxylation_dom"/>
</dbReference>
<dbReference type="Gene3D" id="3.40.50.20">
    <property type="match status" value="1"/>
</dbReference>
<evidence type="ECO:0000313" key="8">
    <source>
        <dbReference type="EMBL" id="OZI31579.1"/>
    </source>
</evidence>
<dbReference type="PANTHER" id="PTHR18866:SF33">
    <property type="entry name" value="METHYLCROTONOYL-COA CARBOXYLASE SUBUNIT ALPHA, MITOCHONDRIAL-RELATED"/>
    <property type="match status" value="1"/>
</dbReference>
<dbReference type="InterPro" id="IPR013815">
    <property type="entry name" value="ATP_grasp_subdomain_1"/>
</dbReference>
<protein>
    <submittedName>
        <fullName evidence="8">Acetyl-CoA carboxylase biotin carboxylase subunit</fullName>
    </submittedName>
</protein>
<dbReference type="PANTHER" id="PTHR18866">
    <property type="entry name" value="CARBOXYLASE:PYRUVATE/ACETYL-COA/PROPIONYL-COA CARBOXYLASE"/>
    <property type="match status" value="1"/>
</dbReference>
<dbReference type="InterPro" id="IPR016185">
    <property type="entry name" value="PreATP-grasp_dom_sf"/>
</dbReference>
<dbReference type="PROSITE" id="PS50979">
    <property type="entry name" value="BC"/>
    <property type="match status" value="1"/>
</dbReference>
<dbReference type="RefSeq" id="WP_094855986.1">
    <property type="nucleotide sequence ID" value="NZ_NEVM01000005.1"/>
</dbReference>
<dbReference type="Gene3D" id="3.30.470.20">
    <property type="entry name" value="ATP-grasp fold, B domain"/>
    <property type="match status" value="1"/>
</dbReference>
<dbReference type="GO" id="GO:0016874">
    <property type="term" value="F:ligase activity"/>
    <property type="evidence" value="ECO:0007669"/>
    <property type="project" value="UniProtKB-KW"/>
</dbReference>
<dbReference type="InterPro" id="IPR005481">
    <property type="entry name" value="BC-like_N"/>
</dbReference>
<dbReference type="Pfam" id="PF02786">
    <property type="entry name" value="CPSase_L_D2"/>
    <property type="match status" value="1"/>
</dbReference>
<dbReference type="SUPFAM" id="SSF56059">
    <property type="entry name" value="Glutathione synthetase ATP-binding domain-like"/>
    <property type="match status" value="1"/>
</dbReference>
<dbReference type="Pfam" id="PF00289">
    <property type="entry name" value="Biotin_carb_N"/>
    <property type="match status" value="1"/>
</dbReference>
<dbReference type="InterPro" id="IPR011054">
    <property type="entry name" value="Rudment_hybrid_motif"/>
</dbReference>
<keyword evidence="4" id="KW-0092">Biotin</keyword>
<evidence type="ECO:0000256" key="2">
    <source>
        <dbReference type="ARBA" id="ARBA00022741"/>
    </source>
</evidence>
<dbReference type="GO" id="GO:0046872">
    <property type="term" value="F:metal ion binding"/>
    <property type="evidence" value="ECO:0007669"/>
    <property type="project" value="InterPro"/>
</dbReference>
<evidence type="ECO:0000259" key="7">
    <source>
        <dbReference type="PROSITE" id="PS50979"/>
    </source>
</evidence>
<feature type="domain" description="ATP-grasp" evidence="6">
    <location>
        <begin position="120"/>
        <end position="317"/>
    </location>
</feature>
<feature type="domain" description="Biotin carboxylation" evidence="7">
    <location>
        <begin position="1"/>
        <end position="446"/>
    </location>
</feature>
<gene>
    <name evidence="8" type="ORF">CAL29_27200</name>
</gene>
<dbReference type="PROSITE" id="PS00866">
    <property type="entry name" value="CPSASE_1"/>
    <property type="match status" value="1"/>
</dbReference>